<reference evidence="3 4" key="1">
    <citation type="submission" date="2021-01" db="EMBL/GenBank/DDBJ databases">
        <title>Whole genome shotgun sequence of Plantactinospora mayteni NBRC 109088.</title>
        <authorList>
            <person name="Komaki H."/>
            <person name="Tamura T."/>
        </authorList>
    </citation>
    <scope>NUCLEOTIDE SEQUENCE [LARGE SCALE GENOMIC DNA]</scope>
    <source>
        <strain evidence="3 4">NBRC 109088</strain>
    </source>
</reference>
<gene>
    <name evidence="3" type="ORF">Pma05_73780</name>
</gene>
<comment type="similarity">
    <text evidence="1">Belongs to the YciI family.</text>
</comment>
<evidence type="ECO:0000313" key="4">
    <source>
        <dbReference type="Proteomes" id="UP000621500"/>
    </source>
</evidence>
<name>A0ABQ4F1L1_9ACTN</name>
<dbReference type="PANTHER" id="PTHR35174:SF3">
    <property type="entry name" value="BLL7171 PROTEIN"/>
    <property type="match status" value="1"/>
</dbReference>
<dbReference type="InterPro" id="IPR005545">
    <property type="entry name" value="YCII"/>
</dbReference>
<dbReference type="EMBL" id="BONX01000057">
    <property type="protein sequence ID" value="GIH00806.1"/>
    <property type="molecule type" value="Genomic_DNA"/>
</dbReference>
<evidence type="ECO:0000313" key="3">
    <source>
        <dbReference type="EMBL" id="GIH00806.1"/>
    </source>
</evidence>
<feature type="domain" description="YCII-related" evidence="2">
    <location>
        <begin position="1"/>
        <end position="118"/>
    </location>
</feature>
<dbReference type="Gene3D" id="3.30.70.1060">
    <property type="entry name" value="Dimeric alpha+beta barrel"/>
    <property type="match status" value="1"/>
</dbReference>
<evidence type="ECO:0000256" key="1">
    <source>
        <dbReference type="ARBA" id="ARBA00007689"/>
    </source>
</evidence>
<dbReference type="RefSeq" id="WP_203862092.1">
    <property type="nucleotide sequence ID" value="NZ_BAAAZQ010000030.1"/>
</dbReference>
<dbReference type="InterPro" id="IPR011008">
    <property type="entry name" value="Dimeric_a/b-barrel"/>
</dbReference>
<protein>
    <recommendedName>
        <fullName evidence="2">YCII-related domain-containing protein</fullName>
    </recommendedName>
</protein>
<comment type="caution">
    <text evidence="3">The sequence shown here is derived from an EMBL/GenBank/DDBJ whole genome shotgun (WGS) entry which is preliminary data.</text>
</comment>
<dbReference type="Pfam" id="PF03795">
    <property type="entry name" value="YCII"/>
    <property type="match status" value="1"/>
</dbReference>
<accession>A0ABQ4F1L1</accession>
<organism evidence="3 4">
    <name type="scientific">Plantactinospora mayteni</name>
    <dbReference type="NCBI Taxonomy" id="566021"/>
    <lineage>
        <taxon>Bacteria</taxon>
        <taxon>Bacillati</taxon>
        <taxon>Actinomycetota</taxon>
        <taxon>Actinomycetes</taxon>
        <taxon>Micromonosporales</taxon>
        <taxon>Micromonosporaceae</taxon>
        <taxon>Plantactinospora</taxon>
    </lineage>
</organism>
<dbReference type="PANTHER" id="PTHR35174">
    <property type="entry name" value="BLL7171 PROTEIN-RELATED"/>
    <property type="match status" value="1"/>
</dbReference>
<evidence type="ECO:0000259" key="2">
    <source>
        <dbReference type="Pfam" id="PF03795"/>
    </source>
</evidence>
<dbReference type="Proteomes" id="UP000621500">
    <property type="component" value="Unassembled WGS sequence"/>
</dbReference>
<keyword evidence="4" id="KW-1185">Reference proteome</keyword>
<sequence length="124" mass="13558">MKFLLLIYSNPASREIWSRLPAEQRKIGLDAYTALDDELAASGELVVSEALANPSQAQRVSVDDDGRTSLTDGPFPEVKELVAGFYLIDCEDRHRAIQIAARIPEAALGLVEVRPVMSLSGFLT</sequence>
<dbReference type="SUPFAM" id="SSF54909">
    <property type="entry name" value="Dimeric alpha+beta barrel"/>
    <property type="match status" value="1"/>
</dbReference>
<proteinExistence type="inferred from homology"/>